<feature type="transmembrane region" description="Helical" evidence="1">
    <location>
        <begin position="75"/>
        <end position="98"/>
    </location>
</feature>
<evidence type="ECO:0000313" key="2">
    <source>
        <dbReference type="EMBL" id="RZT85332.1"/>
    </source>
</evidence>
<keyword evidence="1" id="KW-0472">Membrane</keyword>
<evidence type="ECO:0000313" key="3">
    <source>
        <dbReference type="Proteomes" id="UP000291591"/>
    </source>
</evidence>
<dbReference type="Proteomes" id="UP000291591">
    <property type="component" value="Unassembled WGS sequence"/>
</dbReference>
<feature type="transmembrane region" description="Helical" evidence="1">
    <location>
        <begin position="40"/>
        <end position="63"/>
    </location>
</feature>
<proteinExistence type="predicted"/>
<dbReference type="Pfam" id="PF11196">
    <property type="entry name" value="DUF2834"/>
    <property type="match status" value="1"/>
</dbReference>
<name>A0A4Q7UU10_PSEST</name>
<comment type="caution">
    <text evidence="2">The sequence shown here is derived from an EMBL/GenBank/DDBJ whole genome shotgun (WGS) entry which is preliminary data.</text>
</comment>
<dbReference type="AlphaFoldDB" id="A0A4Q7UU10"/>
<feature type="transmembrane region" description="Helical" evidence="1">
    <location>
        <begin position="9"/>
        <end position="28"/>
    </location>
</feature>
<dbReference type="EMBL" id="SHKL01000001">
    <property type="protein sequence ID" value="RZT85332.1"/>
    <property type="molecule type" value="Genomic_DNA"/>
</dbReference>
<dbReference type="InterPro" id="IPR021362">
    <property type="entry name" value="DUF2834"/>
</dbReference>
<accession>A0A4Q7UU10</accession>
<reference evidence="2 3" key="1">
    <citation type="submission" date="2019-02" db="EMBL/GenBank/DDBJ databases">
        <title>Sequencing the genomes of 1000 actinobacteria strains.</title>
        <authorList>
            <person name="Klenk H.-P."/>
        </authorList>
    </citation>
    <scope>NUCLEOTIDE SEQUENCE [LARGE SCALE GENOMIC DNA]</scope>
    <source>
        <strain evidence="2 3">DSM 45779</strain>
    </source>
</reference>
<dbReference type="RefSeq" id="WP_130289806.1">
    <property type="nucleotide sequence ID" value="NZ_SHKL01000001.1"/>
</dbReference>
<gene>
    <name evidence="2" type="ORF">EV383_2197</name>
</gene>
<keyword evidence="3" id="KW-1185">Reference proteome</keyword>
<sequence>MRPTDLRQIVYGVLAVVGLVGTWYFNLAHGSDLSTYVPDWFTTAASSSAAVDLIVAFVAGAVFMVAEGRRVGMRLAWVFPVVGLLVAFAFAFPLFLLLRERALDRGRATPGTPS</sequence>
<protein>
    <submittedName>
        <fullName evidence="2">Uncharacterized protein DUF2834</fullName>
    </submittedName>
</protein>
<keyword evidence="1" id="KW-0812">Transmembrane</keyword>
<evidence type="ECO:0000256" key="1">
    <source>
        <dbReference type="SAM" id="Phobius"/>
    </source>
</evidence>
<organism evidence="2 3">
    <name type="scientific">Pseudonocardia sediminis</name>
    <dbReference type="NCBI Taxonomy" id="1397368"/>
    <lineage>
        <taxon>Bacteria</taxon>
        <taxon>Bacillati</taxon>
        <taxon>Actinomycetota</taxon>
        <taxon>Actinomycetes</taxon>
        <taxon>Pseudonocardiales</taxon>
        <taxon>Pseudonocardiaceae</taxon>
        <taxon>Pseudonocardia</taxon>
    </lineage>
</organism>
<keyword evidence="1" id="KW-1133">Transmembrane helix</keyword>